<reference evidence="2 3" key="1">
    <citation type="submission" date="2020-02" db="EMBL/GenBank/DDBJ databases">
        <title>Genome sequencing for Kineobactrum sp. M2.</title>
        <authorList>
            <person name="Park S.-J."/>
        </authorList>
    </citation>
    <scope>NUCLEOTIDE SEQUENCE [LARGE SCALE GENOMIC DNA]</scope>
    <source>
        <strain evidence="2 3">M2</strain>
    </source>
</reference>
<dbReference type="RefSeq" id="WP_163495366.1">
    <property type="nucleotide sequence ID" value="NZ_CP048711.1"/>
</dbReference>
<feature type="chain" id="PRO_5025410866" description="Porin" evidence="1">
    <location>
        <begin position="24"/>
        <end position="299"/>
    </location>
</feature>
<keyword evidence="1" id="KW-0732">Signal</keyword>
<evidence type="ECO:0008006" key="4">
    <source>
        <dbReference type="Google" id="ProtNLM"/>
    </source>
</evidence>
<sequence>MKRTLIFSSIAATLLAVHQGASADNLMQDVTWVPQIGVQWKTLEFEQGLVNDSLGFSDSGDFDADLPTLTLAFTAIYGKGYVSFKYEDSINDISTNSDVPFTDADTSVDRTDYSVTLGYNVWKGANVFVGYMEGETTLEPGPRCPTDVTQAAVCDGSAGGLSLGGNLAQDHLLLGLSPYRQNYEEDGWFLGASYAWKIADKGTLSVSLAYADLEAKYVDNYLLGVEGANENFIFDGDSDGLSYGVSWSAPLTSRVGYYLDIRRQSYDMRVNESSGNFPGLVVDTDETMTAFSAGLQFYL</sequence>
<keyword evidence="3" id="KW-1185">Reference proteome</keyword>
<evidence type="ECO:0000313" key="3">
    <source>
        <dbReference type="Proteomes" id="UP000477680"/>
    </source>
</evidence>
<dbReference type="Proteomes" id="UP000477680">
    <property type="component" value="Chromosome"/>
</dbReference>
<name>A0A6C0U1Y6_9GAMM</name>
<dbReference type="KEGG" id="kim:G3T16_11355"/>
<accession>A0A6C0U1Y6</accession>
<feature type="signal peptide" evidence="1">
    <location>
        <begin position="1"/>
        <end position="23"/>
    </location>
</feature>
<protein>
    <recommendedName>
        <fullName evidence="4">Porin</fullName>
    </recommendedName>
</protein>
<evidence type="ECO:0000256" key="1">
    <source>
        <dbReference type="SAM" id="SignalP"/>
    </source>
</evidence>
<proteinExistence type="predicted"/>
<evidence type="ECO:0000313" key="2">
    <source>
        <dbReference type="EMBL" id="QIB65928.1"/>
    </source>
</evidence>
<dbReference type="SUPFAM" id="SSF56935">
    <property type="entry name" value="Porins"/>
    <property type="match status" value="1"/>
</dbReference>
<organism evidence="2 3">
    <name type="scientific">Kineobactrum salinum</name>
    <dbReference type="NCBI Taxonomy" id="2708301"/>
    <lineage>
        <taxon>Bacteria</taxon>
        <taxon>Pseudomonadati</taxon>
        <taxon>Pseudomonadota</taxon>
        <taxon>Gammaproteobacteria</taxon>
        <taxon>Cellvibrionales</taxon>
        <taxon>Halieaceae</taxon>
        <taxon>Kineobactrum</taxon>
    </lineage>
</organism>
<gene>
    <name evidence="2" type="ORF">G3T16_11355</name>
</gene>
<dbReference type="EMBL" id="CP048711">
    <property type="protein sequence ID" value="QIB65928.1"/>
    <property type="molecule type" value="Genomic_DNA"/>
</dbReference>
<dbReference type="AlphaFoldDB" id="A0A6C0U1Y6"/>